<dbReference type="EMBL" id="BART01023848">
    <property type="protein sequence ID" value="GAG97487.1"/>
    <property type="molecule type" value="Genomic_DNA"/>
</dbReference>
<feature type="transmembrane region" description="Helical" evidence="1">
    <location>
        <begin position="111"/>
        <end position="129"/>
    </location>
</feature>
<feature type="non-terminal residue" evidence="2">
    <location>
        <position position="131"/>
    </location>
</feature>
<keyword evidence="1" id="KW-0812">Transmembrane</keyword>
<evidence type="ECO:0000313" key="2">
    <source>
        <dbReference type="EMBL" id="GAG97487.1"/>
    </source>
</evidence>
<organism evidence="2">
    <name type="scientific">marine sediment metagenome</name>
    <dbReference type="NCBI Taxonomy" id="412755"/>
    <lineage>
        <taxon>unclassified sequences</taxon>
        <taxon>metagenomes</taxon>
        <taxon>ecological metagenomes</taxon>
    </lineage>
</organism>
<name>X1CX36_9ZZZZ</name>
<reference evidence="2" key="1">
    <citation type="journal article" date="2014" name="Front. Microbiol.">
        <title>High frequency of phylogenetically diverse reductive dehalogenase-homologous genes in deep subseafloor sedimentary metagenomes.</title>
        <authorList>
            <person name="Kawai M."/>
            <person name="Futagami T."/>
            <person name="Toyoda A."/>
            <person name="Takaki Y."/>
            <person name="Nishi S."/>
            <person name="Hori S."/>
            <person name="Arai W."/>
            <person name="Tsubouchi T."/>
            <person name="Morono Y."/>
            <person name="Uchiyama I."/>
            <person name="Ito T."/>
            <person name="Fujiyama A."/>
            <person name="Inagaki F."/>
            <person name="Takami H."/>
        </authorList>
    </citation>
    <scope>NUCLEOTIDE SEQUENCE</scope>
    <source>
        <strain evidence="2">Expedition CK06-06</strain>
    </source>
</reference>
<gene>
    <name evidence="2" type="ORF">S01H4_43262</name>
</gene>
<accession>X1CX36</accession>
<feature type="transmembrane region" description="Helical" evidence="1">
    <location>
        <begin position="33"/>
        <end position="53"/>
    </location>
</feature>
<sequence length="131" mass="14619">MAQTLLGLAIAVPFMLLYWMIRRECYILGRPKLSVIGSMIYAALILGGVFALWKTNLMSPFFAFLLLAGASALGSVMVSRLLRSYIESDNRSDDIRTPGSILAENWVYGRWLLASVVVFWLVNLVYIPLVG</sequence>
<protein>
    <submittedName>
        <fullName evidence="2">Uncharacterized protein</fullName>
    </submittedName>
</protein>
<feature type="transmembrane region" description="Helical" evidence="1">
    <location>
        <begin position="6"/>
        <end position="21"/>
    </location>
</feature>
<proteinExistence type="predicted"/>
<comment type="caution">
    <text evidence="2">The sequence shown here is derived from an EMBL/GenBank/DDBJ whole genome shotgun (WGS) entry which is preliminary data.</text>
</comment>
<evidence type="ECO:0000256" key="1">
    <source>
        <dbReference type="SAM" id="Phobius"/>
    </source>
</evidence>
<feature type="transmembrane region" description="Helical" evidence="1">
    <location>
        <begin position="59"/>
        <end position="82"/>
    </location>
</feature>
<dbReference type="AlphaFoldDB" id="X1CX36"/>
<keyword evidence="1" id="KW-1133">Transmembrane helix</keyword>
<keyword evidence="1" id="KW-0472">Membrane</keyword>